<protein>
    <submittedName>
        <fullName evidence="1">Putative ovule protein</fullName>
    </submittedName>
</protein>
<organism evidence="1">
    <name type="scientific">Solanum chacoense</name>
    <name type="common">Chaco potato</name>
    <dbReference type="NCBI Taxonomy" id="4108"/>
    <lineage>
        <taxon>Eukaryota</taxon>
        <taxon>Viridiplantae</taxon>
        <taxon>Streptophyta</taxon>
        <taxon>Embryophyta</taxon>
        <taxon>Tracheophyta</taxon>
        <taxon>Spermatophyta</taxon>
        <taxon>Magnoliopsida</taxon>
        <taxon>eudicotyledons</taxon>
        <taxon>Gunneridae</taxon>
        <taxon>Pentapetalae</taxon>
        <taxon>asterids</taxon>
        <taxon>lamiids</taxon>
        <taxon>Solanales</taxon>
        <taxon>Solanaceae</taxon>
        <taxon>Solanoideae</taxon>
        <taxon>Solaneae</taxon>
        <taxon>Solanum</taxon>
    </lineage>
</organism>
<reference evidence="1" key="1">
    <citation type="submission" date="2015-12" db="EMBL/GenBank/DDBJ databases">
        <title>Gene expression during late stages of embryo sac development: a critical building block for successful pollen-pistil interactions.</title>
        <authorList>
            <person name="Liu Y."/>
            <person name="Joly V."/>
            <person name="Sabar M."/>
            <person name="Matton D.P."/>
        </authorList>
    </citation>
    <scope>NUCLEOTIDE SEQUENCE</scope>
</reference>
<dbReference type="EMBL" id="GEDG01031593">
    <property type="protein sequence ID" value="JAP11288.1"/>
    <property type="molecule type" value="Transcribed_RNA"/>
</dbReference>
<dbReference type="AlphaFoldDB" id="A0A0V0GT64"/>
<proteinExistence type="predicted"/>
<accession>A0A0V0GT64</accession>
<sequence length="76" mass="9165">MLYHDCVVVHCYENGHLLIICVNMSYGCDKCCELRKNKKLKRMYHFEGRVVRRDGHYYRGSCCTPRRMHVQIWVPD</sequence>
<evidence type="ECO:0000313" key="1">
    <source>
        <dbReference type="EMBL" id="JAP11288.1"/>
    </source>
</evidence>
<name>A0A0V0GT64_SOLCH</name>